<gene>
    <name evidence="2" type="ORF">SAMN05216223_115108</name>
</gene>
<accession>A0A1H6DHF5</accession>
<sequence>MRNPAAGLGFLRDYNEGLVVAIARDSVPFDRASVAAATGLTPQAVSKVLARLIKQGLIAPSGLRRQGAGKPTTLYELVPTSRFAVGVHVARRTLRTVLTDLRGDVVTSAVTPLPPDFTPQDLLRAMADGVVHLTRDRPDTSGRITGVGIGMVGPLDHALGIVRDAHRLRHWHDVPLRERAEEVLGLPVHLDKDVTAGVTAEAWRRGPAFDDAALIMVESGVGAGLWLDGRAHRGAHTNAGEFGHTVLQLDGPRCACGRHGCLEVLHDRAVADGDIPRAARILAAGVVNLIQTIDIGHVVLAGADLLRHHRSYRAAVADAIEAEVPRADWLTVEVTLSSLGADIIAAGAAMQILDASYGVPSPASVGPAIPMQIEQQAR</sequence>
<dbReference type="Proteomes" id="UP000236754">
    <property type="component" value="Unassembled WGS sequence"/>
</dbReference>
<dbReference type="InterPro" id="IPR049874">
    <property type="entry name" value="ROK_cs"/>
</dbReference>
<keyword evidence="2" id="KW-0808">Transferase</keyword>
<keyword evidence="3" id="KW-1185">Reference proteome</keyword>
<name>A0A1H6DHF5_9ACTN</name>
<dbReference type="Gene3D" id="1.10.10.10">
    <property type="entry name" value="Winged helix-like DNA-binding domain superfamily/Winged helix DNA-binding domain"/>
    <property type="match status" value="1"/>
</dbReference>
<dbReference type="RefSeq" id="WP_103888944.1">
    <property type="nucleotide sequence ID" value="NZ_FNVU01000015.1"/>
</dbReference>
<dbReference type="InterPro" id="IPR000600">
    <property type="entry name" value="ROK"/>
</dbReference>
<dbReference type="SUPFAM" id="SSF53067">
    <property type="entry name" value="Actin-like ATPase domain"/>
    <property type="match status" value="1"/>
</dbReference>
<comment type="similarity">
    <text evidence="1">Belongs to the ROK (NagC/XylR) family.</text>
</comment>
<dbReference type="OrthoDB" id="4083144at2"/>
<reference evidence="2 3" key="1">
    <citation type="submission" date="2016-10" db="EMBL/GenBank/DDBJ databases">
        <authorList>
            <person name="de Groot N.N."/>
        </authorList>
    </citation>
    <scope>NUCLEOTIDE SEQUENCE [LARGE SCALE GENOMIC DNA]</scope>
    <source>
        <strain evidence="2 3">CGMCC 4.2023</strain>
    </source>
</reference>
<evidence type="ECO:0000313" key="2">
    <source>
        <dbReference type="EMBL" id="SEG84634.1"/>
    </source>
</evidence>
<protein>
    <submittedName>
        <fullName evidence="2">Sugar kinase of the NBD/HSP70 family, may contain an N-terminal HTH domain</fullName>
    </submittedName>
</protein>
<dbReference type="GO" id="GO:0016301">
    <property type="term" value="F:kinase activity"/>
    <property type="evidence" value="ECO:0007669"/>
    <property type="project" value="UniProtKB-KW"/>
</dbReference>
<dbReference type="Gene3D" id="3.30.420.40">
    <property type="match status" value="3"/>
</dbReference>
<dbReference type="InterPro" id="IPR036388">
    <property type="entry name" value="WH-like_DNA-bd_sf"/>
</dbReference>
<dbReference type="PROSITE" id="PS01125">
    <property type="entry name" value="ROK"/>
    <property type="match status" value="1"/>
</dbReference>
<dbReference type="SUPFAM" id="SSF46785">
    <property type="entry name" value="Winged helix' DNA-binding domain"/>
    <property type="match status" value="1"/>
</dbReference>
<dbReference type="AlphaFoldDB" id="A0A1H6DHF5"/>
<keyword evidence="2" id="KW-0418">Kinase</keyword>
<dbReference type="Pfam" id="PF00480">
    <property type="entry name" value="ROK"/>
    <property type="match status" value="1"/>
</dbReference>
<evidence type="ECO:0000256" key="1">
    <source>
        <dbReference type="ARBA" id="ARBA00006479"/>
    </source>
</evidence>
<dbReference type="InterPro" id="IPR043129">
    <property type="entry name" value="ATPase_NBD"/>
</dbReference>
<organism evidence="2 3">
    <name type="scientific">Actinacidiphila yanglinensis</name>
    <dbReference type="NCBI Taxonomy" id="310779"/>
    <lineage>
        <taxon>Bacteria</taxon>
        <taxon>Bacillati</taxon>
        <taxon>Actinomycetota</taxon>
        <taxon>Actinomycetes</taxon>
        <taxon>Kitasatosporales</taxon>
        <taxon>Streptomycetaceae</taxon>
        <taxon>Actinacidiphila</taxon>
    </lineage>
</organism>
<evidence type="ECO:0000313" key="3">
    <source>
        <dbReference type="Proteomes" id="UP000236754"/>
    </source>
</evidence>
<proteinExistence type="inferred from homology"/>
<dbReference type="PANTHER" id="PTHR18964">
    <property type="entry name" value="ROK (REPRESSOR, ORF, KINASE) FAMILY"/>
    <property type="match status" value="1"/>
</dbReference>
<dbReference type="PANTHER" id="PTHR18964:SF173">
    <property type="entry name" value="GLUCOKINASE"/>
    <property type="match status" value="1"/>
</dbReference>
<dbReference type="InterPro" id="IPR036390">
    <property type="entry name" value="WH_DNA-bd_sf"/>
</dbReference>
<dbReference type="EMBL" id="FNVU01000015">
    <property type="protein sequence ID" value="SEG84634.1"/>
    <property type="molecule type" value="Genomic_DNA"/>
</dbReference>